<dbReference type="PANTHER" id="PTHR38899:SF1">
    <property type="entry name" value="PROTEIN KINASE"/>
    <property type="match status" value="1"/>
</dbReference>
<proteinExistence type="predicted"/>
<sequence>MDAVSERSPDREKDLEGTDLPRPPSASTKQETCFVFDWDDTILPTSWLERIHALAGGGPLRPEVQRQLASLCSAVVQTLQLAASLGSVIIITNSAPGWVDQSCQIFMPQILPQVRSYPIFAKPLHAPLTFKITTFRRECKKWTNLISIGDGDAERAASLRLQARAFGAMSSQFLLARHQSASLLATALRPIWPVRRSLTANVCKGLRAPQERPLRDQGPLSGQQSLFSWDLCRVAVNQCHVDSLP</sequence>
<dbReference type="EMBL" id="CAUJNA010000435">
    <property type="protein sequence ID" value="CAJ1376954.1"/>
    <property type="molecule type" value="Genomic_DNA"/>
</dbReference>
<gene>
    <name evidence="2" type="ORF">EVOR1521_LOCUS5886</name>
</gene>
<evidence type="ECO:0008006" key="4">
    <source>
        <dbReference type="Google" id="ProtNLM"/>
    </source>
</evidence>
<organism evidence="2 3">
    <name type="scientific">Effrenium voratum</name>
    <dbReference type="NCBI Taxonomy" id="2562239"/>
    <lineage>
        <taxon>Eukaryota</taxon>
        <taxon>Sar</taxon>
        <taxon>Alveolata</taxon>
        <taxon>Dinophyceae</taxon>
        <taxon>Suessiales</taxon>
        <taxon>Symbiodiniaceae</taxon>
        <taxon>Effrenium</taxon>
    </lineage>
</organism>
<keyword evidence="3" id="KW-1185">Reference proteome</keyword>
<evidence type="ECO:0000256" key="1">
    <source>
        <dbReference type="SAM" id="MobiDB-lite"/>
    </source>
</evidence>
<name>A0AA36HX37_9DINO</name>
<comment type="caution">
    <text evidence="2">The sequence shown here is derived from an EMBL/GenBank/DDBJ whole genome shotgun (WGS) entry which is preliminary data.</text>
</comment>
<feature type="region of interest" description="Disordered" evidence="1">
    <location>
        <begin position="1"/>
        <end position="28"/>
    </location>
</feature>
<feature type="compositionally biased region" description="Basic and acidic residues" evidence="1">
    <location>
        <begin position="1"/>
        <end position="16"/>
    </location>
</feature>
<evidence type="ECO:0000313" key="2">
    <source>
        <dbReference type="EMBL" id="CAJ1376954.1"/>
    </source>
</evidence>
<dbReference type="AlphaFoldDB" id="A0AA36HX37"/>
<reference evidence="2" key="1">
    <citation type="submission" date="2023-08" db="EMBL/GenBank/DDBJ databases">
        <authorList>
            <person name="Chen Y."/>
            <person name="Shah S."/>
            <person name="Dougan E. K."/>
            <person name="Thang M."/>
            <person name="Chan C."/>
        </authorList>
    </citation>
    <scope>NUCLEOTIDE SEQUENCE</scope>
</reference>
<dbReference type="PANTHER" id="PTHR38899">
    <property type="entry name" value="DOMAIN OOKINETE PROTEIN, PUTATIVE-RELATED"/>
    <property type="match status" value="1"/>
</dbReference>
<dbReference type="Proteomes" id="UP001178507">
    <property type="component" value="Unassembled WGS sequence"/>
</dbReference>
<protein>
    <recommendedName>
        <fullName evidence="4">Apicomplexan-conserved protein</fullName>
    </recommendedName>
</protein>
<evidence type="ECO:0000313" key="3">
    <source>
        <dbReference type="Proteomes" id="UP001178507"/>
    </source>
</evidence>
<accession>A0AA36HX37</accession>